<dbReference type="GO" id="GO:0005198">
    <property type="term" value="F:structural molecule activity"/>
    <property type="evidence" value="ECO:0007669"/>
    <property type="project" value="UniProtKB-UniRule"/>
</dbReference>
<protein>
    <recommendedName>
        <fullName evidence="4 5">Flagellar hook-basal body complex protein FliE</fullName>
    </recommendedName>
</protein>
<dbReference type="GO" id="GO:0003774">
    <property type="term" value="F:cytoskeletal motor activity"/>
    <property type="evidence" value="ECO:0007669"/>
    <property type="project" value="InterPro"/>
</dbReference>
<evidence type="ECO:0000313" key="6">
    <source>
        <dbReference type="EMBL" id="PSR30111.1"/>
    </source>
</evidence>
<evidence type="ECO:0000256" key="2">
    <source>
        <dbReference type="ARBA" id="ARBA00009272"/>
    </source>
</evidence>
<evidence type="ECO:0000256" key="3">
    <source>
        <dbReference type="ARBA" id="ARBA00023143"/>
    </source>
</evidence>
<comment type="similarity">
    <text evidence="2 4">Belongs to the FliE family.</text>
</comment>
<comment type="subcellular location">
    <subcellularLocation>
        <location evidence="1 4">Bacterial flagellum basal body</location>
    </subcellularLocation>
</comment>
<dbReference type="Proteomes" id="UP000242699">
    <property type="component" value="Unassembled WGS sequence"/>
</dbReference>
<name>A0A2T2X6I0_9FIRM</name>
<dbReference type="GO" id="GO:0009425">
    <property type="term" value="C:bacterial-type flagellum basal body"/>
    <property type="evidence" value="ECO:0007669"/>
    <property type="project" value="UniProtKB-SubCell"/>
</dbReference>
<dbReference type="HAMAP" id="MF_00724">
    <property type="entry name" value="FliE"/>
    <property type="match status" value="1"/>
</dbReference>
<keyword evidence="6" id="KW-0966">Cell projection</keyword>
<dbReference type="Pfam" id="PF02049">
    <property type="entry name" value="FliE"/>
    <property type="match status" value="1"/>
</dbReference>
<dbReference type="PRINTS" id="PR01006">
    <property type="entry name" value="FLGHOOKFLIE"/>
</dbReference>
<dbReference type="EMBL" id="PXYT01000013">
    <property type="protein sequence ID" value="PSR30111.1"/>
    <property type="molecule type" value="Genomic_DNA"/>
</dbReference>
<proteinExistence type="inferred from homology"/>
<keyword evidence="6" id="KW-0969">Cilium</keyword>
<dbReference type="PANTHER" id="PTHR34653">
    <property type="match status" value="1"/>
</dbReference>
<dbReference type="AlphaFoldDB" id="A0A2T2X6I0"/>
<gene>
    <name evidence="4 6" type="primary">fliE</name>
    <name evidence="6" type="ORF">C7B43_07470</name>
</gene>
<organism evidence="6 7">
    <name type="scientific">Sulfobacillus benefaciens</name>
    <dbReference type="NCBI Taxonomy" id="453960"/>
    <lineage>
        <taxon>Bacteria</taxon>
        <taxon>Bacillati</taxon>
        <taxon>Bacillota</taxon>
        <taxon>Clostridia</taxon>
        <taxon>Eubacteriales</taxon>
        <taxon>Clostridiales Family XVII. Incertae Sedis</taxon>
        <taxon>Sulfobacillus</taxon>
    </lineage>
</organism>
<evidence type="ECO:0000256" key="5">
    <source>
        <dbReference type="NCBIfam" id="TIGR00205"/>
    </source>
</evidence>
<sequence length="96" mass="9788">MNPIGLTLINPAGLQAAKGAGSAPGNFGQLFQGAISQLENSQAQANQAITGAMTGHVTVTQAMVSMAEAQSTLDVATSIRNNVVQAYQTIMNMPVG</sequence>
<dbReference type="GO" id="GO:0071973">
    <property type="term" value="P:bacterial-type flagellum-dependent cell motility"/>
    <property type="evidence" value="ECO:0007669"/>
    <property type="project" value="InterPro"/>
</dbReference>
<evidence type="ECO:0000256" key="4">
    <source>
        <dbReference type="HAMAP-Rule" id="MF_00724"/>
    </source>
</evidence>
<comment type="caution">
    <text evidence="6">The sequence shown here is derived from an EMBL/GenBank/DDBJ whole genome shotgun (WGS) entry which is preliminary data.</text>
</comment>
<keyword evidence="3 4" id="KW-0975">Bacterial flagellum</keyword>
<accession>A0A2T2X6I0</accession>
<dbReference type="InterPro" id="IPR001624">
    <property type="entry name" value="FliE"/>
</dbReference>
<evidence type="ECO:0000313" key="7">
    <source>
        <dbReference type="Proteomes" id="UP000242699"/>
    </source>
</evidence>
<reference evidence="6 7" key="1">
    <citation type="journal article" date="2014" name="BMC Genomics">
        <title>Comparison of environmental and isolate Sulfobacillus genomes reveals diverse carbon, sulfur, nitrogen, and hydrogen metabolisms.</title>
        <authorList>
            <person name="Justice N.B."/>
            <person name="Norman A."/>
            <person name="Brown C.T."/>
            <person name="Singh A."/>
            <person name="Thomas B.C."/>
            <person name="Banfield J.F."/>
        </authorList>
    </citation>
    <scope>NUCLEOTIDE SEQUENCE [LARGE SCALE GENOMIC DNA]</scope>
    <source>
        <strain evidence="6">AMDSBA1</strain>
    </source>
</reference>
<evidence type="ECO:0000256" key="1">
    <source>
        <dbReference type="ARBA" id="ARBA00004117"/>
    </source>
</evidence>
<dbReference type="PANTHER" id="PTHR34653:SF1">
    <property type="entry name" value="FLAGELLAR HOOK-BASAL BODY COMPLEX PROTEIN FLIE"/>
    <property type="match status" value="1"/>
</dbReference>
<dbReference type="NCBIfam" id="TIGR00205">
    <property type="entry name" value="fliE"/>
    <property type="match status" value="1"/>
</dbReference>
<keyword evidence="6" id="KW-0282">Flagellum</keyword>